<keyword evidence="1" id="KW-0472">Membrane</keyword>
<feature type="transmembrane region" description="Helical" evidence="1">
    <location>
        <begin position="141"/>
        <end position="160"/>
    </location>
</feature>
<organism evidence="3 4">
    <name type="scientific">Megasphaera vaginalis</name>
    <name type="common">ex Srinivasan et al. 2021</name>
    <dbReference type="NCBI Taxonomy" id="1111454"/>
    <lineage>
        <taxon>Bacteria</taxon>
        <taxon>Bacillati</taxon>
        <taxon>Bacillota</taxon>
        <taxon>Negativicutes</taxon>
        <taxon>Veillonellales</taxon>
        <taxon>Veillonellaceae</taxon>
        <taxon>Megasphaera</taxon>
    </lineage>
</organism>
<accession>U7UMZ2</accession>
<evidence type="ECO:0000313" key="3">
    <source>
        <dbReference type="EMBL" id="ERT60817.1"/>
    </source>
</evidence>
<evidence type="ECO:0000259" key="2">
    <source>
        <dbReference type="Pfam" id="PF07670"/>
    </source>
</evidence>
<feature type="transmembrane region" description="Helical" evidence="1">
    <location>
        <begin position="109"/>
        <end position="129"/>
    </location>
</feature>
<dbReference type="AlphaFoldDB" id="U7UMZ2"/>
<evidence type="ECO:0000256" key="1">
    <source>
        <dbReference type="SAM" id="Phobius"/>
    </source>
</evidence>
<name>U7UMZ2_9FIRM</name>
<evidence type="ECO:0000313" key="4">
    <source>
        <dbReference type="Proteomes" id="UP000017090"/>
    </source>
</evidence>
<dbReference type="eggNOG" id="COG0700">
    <property type="taxonomic scope" value="Bacteria"/>
</dbReference>
<dbReference type="NCBIfam" id="NF007811">
    <property type="entry name" value="PRK10519.1"/>
    <property type="match status" value="1"/>
</dbReference>
<keyword evidence="1" id="KW-1133">Transmembrane helix</keyword>
<keyword evidence="1" id="KW-0812">Transmembrane</keyword>
<dbReference type="Pfam" id="PF07670">
    <property type="entry name" value="Gate"/>
    <property type="match status" value="1"/>
</dbReference>
<dbReference type="STRING" id="1111454.HMPREF1250_0224"/>
<dbReference type="InterPro" id="IPR011642">
    <property type="entry name" value="Gate_dom"/>
</dbReference>
<dbReference type="EMBL" id="AWXA01000014">
    <property type="protein sequence ID" value="ERT60817.1"/>
    <property type="molecule type" value="Genomic_DNA"/>
</dbReference>
<reference evidence="3 4" key="1">
    <citation type="submission" date="2013-09" db="EMBL/GenBank/DDBJ databases">
        <authorList>
            <person name="Durkin A.S."/>
            <person name="Haft D.R."/>
            <person name="McCorrison J."/>
            <person name="Torralba M."/>
            <person name="Gillis M."/>
            <person name="Haft D.H."/>
            <person name="Methe B."/>
            <person name="Sutton G."/>
            <person name="Nelson K.E."/>
        </authorList>
    </citation>
    <scope>NUCLEOTIDE SEQUENCE [LARGE SCALE GENOMIC DNA]</scope>
    <source>
        <strain evidence="3 4">BV3C16-1</strain>
    </source>
</reference>
<sequence length="165" mass="17670">MGQSEGIVNKEHNPNIVGLFMAGAKKGFYLCAEIVTPALILAYVLVQFLTITGLMVIIGNLVAPLMAVFGLPGEAIVALIAAFFAKAAGVATVATMVETGQLTALQATILFPAVITMGTLLAGFVRVIIVAEVNEKWHNLLLFLPIFDAFISMWLMRVFLMMIGI</sequence>
<feature type="transmembrane region" description="Helical" evidence="1">
    <location>
        <begin position="27"/>
        <end position="46"/>
    </location>
</feature>
<feature type="transmembrane region" description="Helical" evidence="1">
    <location>
        <begin position="76"/>
        <end position="97"/>
    </location>
</feature>
<dbReference type="Proteomes" id="UP000017090">
    <property type="component" value="Unassembled WGS sequence"/>
</dbReference>
<dbReference type="OrthoDB" id="9779080at2"/>
<feature type="transmembrane region" description="Helical" evidence="1">
    <location>
        <begin position="53"/>
        <end position="70"/>
    </location>
</feature>
<dbReference type="PATRIC" id="fig|1111454.3.peg.735"/>
<protein>
    <submittedName>
        <fullName evidence="3">Transporter gate domain protein</fullName>
    </submittedName>
</protein>
<keyword evidence="4" id="KW-1185">Reference proteome</keyword>
<comment type="caution">
    <text evidence="3">The sequence shown here is derived from an EMBL/GenBank/DDBJ whole genome shotgun (WGS) entry which is preliminary data.</text>
</comment>
<proteinExistence type="predicted"/>
<gene>
    <name evidence="3" type="ORF">HMPREF1250_0224</name>
</gene>
<feature type="domain" description="Nucleoside transporter/FeoB GTPase Gate" evidence="2">
    <location>
        <begin position="35"/>
        <end position="127"/>
    </location>
</feature>
<dbReference type="RefSeq" id="WP_023053239.1">
    <property type="nucleotide sequence ID" value="NZ_AWXA01000014.1"/>
</dbReference>